<name>A0A139IAS3_9PEZI</name>
<evidence type="ECO:0000313" key="1">
    <source>
        <dbReference type="EMBL" id="KXT11841.1"/>
    </source>
</evidence>
<organism evidence="1 2">
    <name type="scientific">Pseudocercospora musae</name>
    <dbReference type="NCBI Taxonomy" id="113226"/>
    <lineage>
        <taxon>Eukaryota</taxon>
        <taxon>Fungi</taxon>
        <taxon>Dikarya</taxon>
        <taxon>Ascomycota</taxon>
        <taxon>Pezizomycotina</taxon>
        <taxon>Dothideomycetes</taxon>
        <taxon>Dothideomycetidae</taxon>
        <taxon>Mycosphaerellales</taxon>
        <taxon>Mycosphaerellaceae</taxon>
        <taxon>Pseudocercospora</taxon>
    </lineage>
</organism>
<comment type="caution">
    <text evidence="1">The sequence shown here is derived from an EMBL/GenBank/DDBJ whole genome shotgun (WGS) entry which is preliminary data.</text>
</comment>
<keyword evidence="2" id="KW-1185">Reference proteome</keyword>
<dbReference type="AlphaFoldDB" id="A0A139IAS3"/>
<dbReference type="Proteomes" id="UP000073492">
    <property type="component" value="Unassembled WGS sequence"/>
</dbReference>
<proteinExistence type="predicted"/>
<accession>A0A139IAS3</accession>
<sequence length="63" mass="6885">MSAVAQLQIVDLLLLLRGKHGIGENNAKCVPEAEVLAQYLEGVIFIMCKFAAVLLKEILLYAV</sequence>
<gene>
    <name evidence="1" type="ORF">AC579_4287</name>
</gene>
<evidence type="ECO:0000313" key="2">
    <source>
        <dbReference type="Proteomes" id="UP000073492"/>
    </source>
</evidence>
<protein>
    <submittedName>
        <fullName evidence="1">Uncharacterized protein</fullName>
    </submittedName>
</protein>
<reference evidence="1 2" key="1">
    <citation type="submission" date="2015-07" db="EMBL/GenBank/DDBJ databases">
        <title>Comparative genomics of the Sigatoka disease complex on banana suggests a link between parallel evolutionary changes in Pseudocercospora fijiensis and Pseudocercospora eumusae and increased virulence on the banana host.</title>
        <authorList>
            <person name="Chang T.-C."/>
            <person name="Salvucci A."/>
            <person name="Crous P.W."/>
            <person name="Stergiopoulos I."/>
        </authorList>
    </citation>
    <scope>NUCLEOTIDE SEQUENCE [LARGE SCALE GENOMIC DNA]</scope>
    <source>
        <strain evidence="1 2">CBS 116634</strain>
    </source>
</reference>
<dbReference type="EMBL" id="LFZO01000178">
    <property type="protein sequence ID" value="KXT11841.1"/>
    <property type="molecule type" value="Genomic_DNA"/>
</dbReference>